<evidence type="ECO:0000313" key="2">
    <source>
        <dbReference type="EMBL" id="TCP96000.1"/>
    </source>
</evidence>
<dbReference type="GO" id="GO:0006793">
    <property type="term" value="P:phosphorus metabolic process"/>
    <property type="evidence" value="ECO:0007669"/>
    <property type="project" value="UniProtKB-ARBA"/>
</dbReference>
<dbReference type="RefSeq" id="WP_131975717.1">
    <property type="nucleotide sequence ID" value="NZ_SLYB01000006.1"/>
</dbReference>
<gene>
    <name evidence="2" type="ORF">EDC44_10659</name>
</gene>
<evidence type="ECO:0000313" key="3">
    <source>
        <dbReference type="Proteomes" id="UP000295763"/>
    </source>
</evidence>
<dbReference type="CDD" id="cd09117">
    <property type="entry name" value="PLDc_Bfil_DEXD_like"/>
    <property type="match status" value="1"/>
</dbReference>
<name>A0A4R2T1J1_9PAST</name>
<dbReference type="InterPro" id="IPR025202">
    <property type="entry name" value="PLD-like_dom"/>
</dbReference>
<accession>A0A4R2T1J1</accession>
<comment type="caution">
    <text evidence="2">The sequence shown here is derived from an EMBL/GenBank/DDBJ whole genome shotgun (WGS) entry which is preliminary data.</text>
</comment>
<protein>
    <submittedName>
        <fullName evidence="2">HKD family nuclease</fullName>
    </submittedName>
</protein>
<reference evidence="2 3" key="1">
    <citation type="submission" date="2019-03" db="EMBL/GenBank/DDBJ databases">
        <title>Genomic Encyclopedia of Type Strains, Phase IV (KMG-IV): sequencing the most valuable type-strain genomes for metagenomic binning, comparative biology and taxonomic classification.</title>
        <authorList>
            <person name="Goeker M."/>
        </authorList>
    </citation>
    <scope>NUCLEOTIDE SEQUENCE [LARGE SCALE GENOMIC DNA]</scope>
    <source>
        <strain evidence="2 3">DSM 28404</strain>
    </source>
</reference>
<sequence>MQSVQILSNLNYPIGKVINQELQSSKHTQIAVAFLKNSGIKVIEQSLEKSLSNGGIFEIIVGLDFKTTDPKAMKFFIDLQQKNRNVSFFCYGDRKENKNNTVFHPKIYLFKNKQQNTSIVGSTNLTAGGLLSNFEVNTIFSEKNPIYYSQLQAIYNSIKYTDSLFIPDDEYLYQYSDVFRSFEENEKKANKDKEIQKVIREIENREKILPNAVPSLNKMITEFMQKKLKDGIIDVNISEIYQHLETKIKDPIFIGRFKLDTFRNTVRGEINHNEASVESKRSMKLFERVGRGIYRLTENGKNYKGR</sequence>
<dbReference type="PROSITE" id="PS50035">
    <property type="entry name" value="PLD"/>
    <property type="match status" value="1"/>
</dbReference>
<proteinExistence type="predicted"/>
<dbReference type="SUPFAM" id="SSF56024">
    <property type="entry name" value="Phospholipase D/nuclease"/>
    <property type="match status" value="1"/>
</dbReference>
<dbReference type="GO" id="GO:0003824">
    <property type="term" value="F:catalytic activity"/>
    <property type="evidence" value="ECO:0007669"/>
    <property type="project" value="InterPro"/>
</dbReference>
<dbReference type="EMBL" id="SLYB01000006">
    <property type="protein sequence ID" value="TCP96000.1"/>
    <property type="molecule type" value="Genomic_DNA"/>
</dbReference>
<evidence type="ECO:0000259" key="1">
    <source>
        <dbReference type="PROSITE" id="PS50035"/>
    </source>
</evidence>
<dbReference type="Pfam" id="PF13091">
    <property type="entry name" value="PLDc_2"/>
    <property type="match status" value="1"/>
</dbReference>
<dbReference type="OrthoDB" id="9148335at2"/>
<organism evidence="2 3">
    <name type="scientific">Cricetibacter osteomyelitidis</name>
    <dbReference type="NCBI Taxonomy" id="1521931"/>
    <lineage>
        <taxon>Bacteria</taxon>
        <taxon>Pseudomonadati</taxon>
        <taxon>Pseudomonadota</taxon>
        <taxon>Gammaproteobacteria</taxon>
        <taxon>Pasteurellales</taxon>
        <taxon>Pasteurellaceae</taxon>
        <taxon>Cricetibacter</taxon>
    </lineage>
</organism>
<dbReference type="InterPro" id="IPR001736">
    <property type="entry name" value="PLipase_D/transphosphatidylase"/>
</dbReference>
<dbReference type="AlphaFoldDB" id="A0A4R2T1J1"/>
<dbReference type="Proteomes" id="UP000295763">
    <property type="component" value="Unassembled WGS sequence"/>
</dbReference>
<feature type="domain" description="PLD phosphodiesterase" evidence="1">
    <location>
        <begin position="99"/>
        <end position="129"/>
    </location>
</feature>
<dbReference type="Gene3D" id="3.30.870.10">
    <property type="entry name" value="Endonuclease Chain A"/>
    <property type="match status" value="1"/>
</dbReference>
<keyword evidence="3" id="KW-1185">Reference proteome</keyword>